<dbReference type="Pfam" id="PF07228">
    <property type="entry name" value="SpoIIE"/>
    <property type="match status" value="1"/>
</dbReference>
<dbReference type="GO" id="GO:0016791">
    <property type="term" value="F:phosphatase activity"/>
    <property type="evidence" value="ECO:0007669"/>
    <property type="project" value="TreeGrafter"/>
</dbReference>
<dbReference type="PATRIC" id="fig|909613.9.peg.4061"/>
<evidence type="ECO:0000259" key="3">
    <source>
        <dbReference type="PROSITE" id="PS50110"/>
    </source>
</evidence>
<dbReference type="AlphaFoldDB" id="W7IW23"/>
<dbReference type="InterPro" id="IPR001789">
    <property type="entry name" value="Sig_transdc_resp-reg_receiver"/>
</dbReference>
<dbReference type="PANTHER" id="PTHR43156">
    <property type="entry name" value="STAGE II SPORULATION PROTEIN E-RELATED"/>
    <property type="match status" value="1"/>
</dbReference>
<evidence type="ECO:0000256" key="1">
    <source>
        <dbReference type="ARBA" id="ARBA00022801"/>
    </source>
</evidence>
<dbReference type="SMART" id="SM00331">
    <property type="entry name" value="PP2C_SIG"/>
    <property type="match status" value="1"/>
</dbReference>
<dbReference type="Proteomes" id="UP000019277">
    <property type="component" value="Unassembled WGS sequence"/>
</dbReference>
<evidence type="ECO:0000256" key="2">
    <source>
        <dbReference type="PROSITE-ProRule" id="PRU00169"/>
    </source>
</evidence>
<feature type="modified residue" description="4-aspartylphosphate" evidence="2">
    <location>
        <position position="60"/>
    </location>
</feature>
<dbReference type="GO" id="GO:0000160">
    <property type="term" value="P:phosphorelay signal transduction system"/>
    <property type="evidence" value="ECO:0007669"/>
    <property type="project" value="InterPro"/>
</dbReference>
<dbReference type="eggNOG" id="COG2208">
    <property type="taxonomic scope" value="Bacteria"/>
</dbReference>
<keyword evidence="2" id="KW-0597">Phosphoprotein</keyword>
<dbReference type="STRING" id="909613.UO65_4060"/>
<feature type="domain" description="Response regulatory" evidence="3">
    <location>
        <begin position="11"/>
        <end position="128"/>
    </location>
</feature>
<dbReference type="InterPro" id="IPR011006">
    <property type="entry name" value="CheY-like_superfamily"/>
</dbReference>
<name>W7IW23_9PSEU</name>
<protein>
    <submittedName>
        <fullName evidence="4">Serine phosphatase RsbU, regulator of sigma subunit</fullName>
    </submittedName>
</protein>
<dbReference type="Gene3D" id="3.60.40.10">
    <property type="entry name" value="PPM-type phosphatase domain"/>
    <property type="match status" value="1"/>
</dbReference>
<proteinExistence type="predicted"/>
<dbReference type="PROSITE" id="PS50110">
    <property type="entry name" value="RESPONSE_REGULATORY"/>
    <property type="match status" value="1"/>
</dbReference>
<dbReference type="InterPro" id="IPR052016">
    <property type="entry name" value="Bact_Sigma-Reg"/>
</dbReference>
<evidence type="ECO:0000313" key="5">
    <source>
        <dbReference type="Proteomes" id="UP000019277"/>
    </source>
</evidence>
<keyword evidence="1" id="KW-0378">Hydrolase</keyword>
<accession>W7IW23</accession>
<keyword evidence="5" id="KW-1185">Reference proteome</keyword>
<dbReference type="OrthoDB" id="7943561at2"/>
<reference evidence="4 5" key="1">
    <citation type="journal article" date="2014" name="Genome Announc.">
        <title>Draft Genome Sequence of the Antitrypanosomally Active Sponge-Associated Bacterium Actinokineospora sp. Strain EG49.</title>
        <authorList>
            <person name="Harjes J."/>
            <person name="Ryu T."/>
            <person name="Abdelmohsen U.R."/>
            <person name="Moitinho-Silva L."/>
            <person name="Horn H."/>
            <person name="Ravasi T."/>
            <person name="Hentschel U."/>
        </authorList>
    </citation>
    <scope>NUCLEOTIDE SEQUENCE [LARGE SCALE GENOMIC DNA]</scope>
    <source>
        <strain evidence="4 5">EG49</strain>
    </source>
</reference>
<dbReference type="eggNOG" id="COG0745">
    <property type="taxonomic scope" value="Bacteria"/>
</dbReference>
<sequence>MNRVDPDAPARILVVDDTEANRYITGGWLRRAGHEVLEAATGRAALDTVRDEVVDLVILDVNLPDMSGFDVCEVLKGDAATAAIPVVHVSASHVEAGDRATGLTRGADAYLSEPIDPGELQATVKAALRYYRARAAAENLAGRLSRLTEAGLEINTARTFPALLAAAVRGATAVLGQPVTVLVVLPSGAHLWGCGEGPDRPVTTRAEHPDPLVPQWRATPGPPRSALDPTNTVQLVTFTDPGEQWPAAEVTAAVVHTDPEQPATCVALPAAAVTTGEERDLLIQLGQTTAVAARGLLAYTDEHDIALSLQRSLLPSRLPVVPGLTMAARYVPASSVAQVGGDFYEVTELDTGVLVAIGDVTGHSIEAATVMGEVRHALRAYAIEGHTPTEIIALLNAMVCRFHPTGLTTLCLILLDLAAETATIANAGHIPPLLIDDEHAAYLPLPGAILGIEVPRPEATTIAFPKGSTIVLMTDGLVERRAVPLDDDLETLRASMDPGEQPEAVCRRLLATFGRDKDDDIALVVLRRT</sequence>
<dbReference type="Gene3D" id="3.40.50.2300">
    <property type="match status" value="1"/>
</dbReference>
<dbReference type="SUPFAM" id="SSF52172">
    <property type="entry name" value="CheY-like"/>
    <property type="match status" value="1"/>
</dbReference>
<organism evidence="4 5">
    <name type="scientific">Actinokineospora spheciospongiae</name>
    <dbReference type="NCBI Taxonomy" id="909613"/>
    <lineage>
        <taxon>Bacteria</taxon>
        <taxon>Bacillati</taxon>
        <taxon>Actinomycetota</taxon>
        <taxon>Actinomycetes</taxon>
        <taxon>Pseudonocardiales</taxon>
        <taxon>Pseudonocardiaceae</taxon>
        <taxon>Actinokineospora</taxon>
    </lineage>
</organism>
<dbReference type="SUPFAM" id="SSF81606">
    <property type="entry name" value="PP2C-like"/>
    <property type="match status" value="1"/>
</dbReference>
<dbReference type="EMBL" id="AYXG01000148">
    <property type="protein sequence ID" value="EWC60636.1"/>
    <property type="molecule type" value="Genomic_DNA"/>
</dbReference>
<evidence type="ECO:0000313" key="4">
    <source>
        <dbReference type="EMBL" id="EWC60636.1"/>
    </source>
</evidence>
<dbReference type="InterPro" id="IPR001932">
    <property type="entry name" value="PPM-type_phosphatase-like_dom"/>
</dbReference>
<dbReference type="InterPro" id="IPR036457">
    <property type="entry name" value="PPM-type-like_dom_sf"/>
</dbReference>
<dbReference type="SMART" id="SM00448">
    <property type="entry name" value="REC"/>
    <property type="match status" value="1"/>
</dbReference>
<gene>
    <name evidence="4" type="ORF">UO65_4060</name>
</gene>
<comment type="caution">
    <text evidence="4">The sequence shown here is derived from an EMBL/GenBank/DDBJ whole genome shotgun (WGS) entry which is preliminary data.</text>
</comment>
<dbReference type="PANTHER" id="PTHR43156:SF2">
    <property type="entry name" value="STAGE II SPORULATION PROTEIN E"/>
    <property type="match status" value="1"/>
</dbReference>
<dbReference type="Pfam" id="PF00072">
    <property type="entry name" value="Response_reg"/>
    <property type="match status" value="1"/>
</dbReference>